<dbReference type="AlphaFoldDB" id="A0A9X1UVB2"/>
<name>A0A9X1UVB2_9FLAO</name>
<dbReference type="Pfam" id="PF07731">
    <property type="entry name" value="Cu-oxidase_2"/>
    <property type="match status" value="1"/>
</dbReference>
<evidence type="ECO:0000256" key="2">
    <source>
        <dbReference type="ARBA" id="ARBA00023002"/>
    </source>
</evidence>
<dbReference type="GO" id="GO:0016491">
    <property type="term" value="F:oxidoreductase activity"/>
    <property type="evidence" value="ECO:0007669"/>
    <property type="project" value="UniProtKB-KW"/>
</dbReference>
<dbReference type="InterPro" id="IPR045087">
    <property type="entry name" value="Cu-oxidase_fam"/>
</dbReference>
<feature type="non-terminal residue" evidence="5">
    <location>
        <position position="468"/>
    </location>
</feature>
<evidence type="ECO:0000313" key="6">
    <source>
        <dbReference type="Proteomes" id="UP001139344"/>
    </source>
</evidence>
<dbReference type="PANTHER" id="PTHR48267">
    <property type="entry name" value="CUPREDOXIN SUPERFAMILY PROTEIN"/>
    <property type="match status" value="1"/>
</dbReference>
<evidence type="ECO:0000259" key="3">
    <source>
        <dbReference type="Pfam" id="PF07731"/>
    </source>
</evidence>
<keyword evidence="1" id="KW-0479">Metal-binding</keyword>
<dbReference type="RefSeq" id="WP_240096803.1">
    <property type="nucleotide sequence ID" value="NZ_JAJSON010000013.1"/>
</dbReference>
<dbReference type="Proteomes" id="UP001139344">
    <property type="component" value="Unassembled WGS sequence"/>
</dbReference>
<organism evidence="5 6">
    <name type="scientific">Christiangramia crocea</name>
    <dbReference type="NCBI Taxonomy" id="2904124"/>
    <lineage>
        <taxon>Bacteria</taxon>
        <taxon>Pseudomonadati</taxon>
        <taxon>Bacteroidota</taxon>
        <taxon>Flavobacteriia</taxon>
        <taxon>Flavobacteriales</taxon>
        <taxon>Flavobacteriaceae</taxon>
        <taxon>Christiangramia</taxon>
    </lineage>
</organism>
<dbReference type="PROSITE" id="PS00079">
    <property type="entry name" value="MULTICOPPER_OXIDASE1"/>
    <property type="match status" value="1"/>
</dbReference>
<feature type="domain" description="Plastocyanin-like" evidence="3">
    <location>
        <begin position="349"/>
        <end position="467"/>
    </location>
</feature>
<evidence type="ECO:0000313" key="5">
    <source>
        <dbReference type="EMBL" id="MCG9970970.1"/>
    </source>
</evidence>
<dbReference type="PROSITE" id="PS00080">
    <property type="entry name" value="MULTICOPPER_OXIDASE2"/>
    <property type="match status" value="1"/>
</dbReference>
<dbReference type="GO" id="GO:0005507">
    <property type="term" value="F:copper ion binding"/>
    <property type="evidence" value="ECO:0007669"/>
    <property type="project" value="InterPro"/>
</dbReference>
<dbReference type="InterPro" id="IPR033138">
    <property type="entry name" value="Cu_oxidase_CS"/>
</dbReference>
<dbReference type="EMBL" id="JAJSON010000013">
    <property type="protein sequence ID" value="MCG9970970.1"/>
    <property type="molecule type" value="Genomic_DNA"/>
</dbReference>
<evidence type="ECO:0000259" key="4">
    <source>
        <dbReference type="Pfam" id="PF07732"/>
    </source>
</evidence>
<reference evidence="5" key="1">
    <citation type="submission" date="2021-12" db="EMBL/GenBank/DDBJ databases">
        <title>Description of Gramella crocea sp. nov., a new bacterium isolated from activated sludge.</title>
        <authorList>
            <person name="Zhang X."/>
        </authorList>
    </citation>
    <scope>NUCLEOTIDE SEQUENCE</scope>
    <source>
        <strain evidence="5">YB25</strain>
    </source>
</reference>
<dbReference type="InterPro" id="IPR011707">
    <property type="entry name" value="Cu-oxidase-like_N"/>
</dbReference>
<dbReference type="InterPro" id="IPR011706">
    <property type="entry name" value="Cu-oxidase_C"/>
</dbReference>
<evidence type="ECO:0000256" key="1">
    <source>
        <dbReference type="ARBA" id="ARBA00022723"/>
    </source>
</evidence>
<dbReference type="SUPFAM" id="SSF49503">
    <property type="entry name" value="Cupredoxins"/>
    <property type="match status" value="3"/>
</dbReference>
<dbReference type="Gene3D" id="2.60.40.420">
    <property type="entry name" value="Cupredoxins - blue copper proteins"/>
    <property type="match status" value="3"/>
</dbReference>
<sequence>MKRRKFVINVSMGVAALELGLLASCATDTLEEELLDYSLSARKGKPPKVSPRNPLKIPNLFSGNQLKAATHNADIGGGKSSSVWAFNDSFPGPTIEVSRGGNFQTSFVNNLQDESIVHWHGMLVNHQNDGHPKFAVAPGNKYDYNFTVNQRATLNWYHPHPHGKTGEQVNMGLAGAFIIRDEEEQAKQLPAGDYEIPLIIRDATFNRAGDIEYKPRSGGFAGKTFLVNGTTDPFIEVDRAVYRLRLLNGSNARIFSFNLSNNDPFRLIGNDGGFLENEVSINNIVASPAERMDLLVDFRNVAAGESVMLRDEFSGWELLEFKVGNKLVNSDVPFVISSISKLENPVRQRNFSFDGMSKINGQLYEMDRIDWEVPFNETEEWIFTTNGNAPHPVHIHGAYFQVQSREGGRNQLFPWENGWKDTVLLEDGETVRVRIKFDTPETQGGTYLMHCHKLEHEDMGMMANFKVL</sequence>
<dbReference type="Pfam" id="PF07732">
    <property type="entry name" value="Cu-oxidase_3"/>
    <property type="match status" value="1"/>
</dbReference>
<keyword evidence="6" id="KW-1185">Reference proteome</keyword>
<dbReference type="PANTHER" id="PTHR48267:SF1">
    <property type="entry name" value="BILIRUBIN OXIDASE"/>
    <property type="match status" value="1"/>
</dbReference>
<accession>A0A9X1UVB2</accession>
<dbReference type="InterPro" id="IPR008972">
    <property type="entry name" value="Cupredoxin"/>
</dbReference>
<gene>
    <name evidence="5" type="ORF">LU635_04910</name>
</gene>
<protein>
    <submittedName>
        <fullName evidence="5">Multicopper oxidase domain-containing protein</fullName>
    </submittedName>
</protein>
<keyword evidence="2" id="KW-0560">Oxidoreductase</keyword>
<feature type="domain" description="Plastocyanin-like" evidence="4">
    <location>
        <begin position="70"/>
        <end position="183"/>
    </location>
</feature>
<dbReference type="InterPro" id="IPR002355">
    <property type="entry name" value="Cu_oxidase_Cu_BS"/>
</dbReference>
<comment type="caution">
    <text evidence="5">The sequence shown here is derived from an EMBL/GenBank/DDBJ whole genome shotgun (WGS) entry which is preliminary data.</text>
</comment>
<proteinExistence type="predicted"/>